<name>A0A330LMN6_9GAMM</name>
<organism evidence="3 4">
    <name type="scientific">Moritella yayanosii</name>
    <dbReference type="NCBI Taxonomy" id="69539"/>
    <lineage>
        <taxon>Bacteria</taxon>
        <taxon>Pseudomonadati</taxon>
        <taxon>Pseudomonadota</taxon>
        <taxon>Gammaproteobacteria</taxon>
        <taxon>Alteromonadales</taxon>
        <taxon>Moritellaceae</taxon>
        <taxon>Moritella</taxon>
    </lineage>
</organism>
<proteinExistence type="predicted"/>
<dbReference type="Pfam" id="PF21294">
    <property type="entry name" value="Polysacc_lyase_14"/>
    <property type="match status" value="1"/>
</dbReference>
<evidence type="ECO:0000313" key="4">
    <source>
        <dbReference type="Proteomes" id="UP000250163"/>
    </source>
</evidence>
<dbReference type="PANTHER" id="PTHR40124">
    <property type="match status" value="1"/>
</dbReference>
<protein>
    <recommendedName>
        <fullName evidence="2">Polysaccharide lyase 14 domain-containing protein</fullName>
    </recommendedName>
</protein>
<feature type="signal peptide" evidence="1">
    <location>
        <begin position="1"/>
        <end position="18"/>
    </location>
</feature>
<dbReference type="OrthoDB" id="6374704at2"/>
<dbReference type="RefSeq" id="WP_112712756.1">
    <property type="nucleotide sequence ID" value="NZ_LS483250.1"/>
</dbReference>
<dbReference type="InterPro" id="IPR048958">
    <property type="entry name" value="Polysacc_lyase_14"/>
</dbReference>
<evidence type="ECO:0000313" key="3">
    <source>
        <dbReference type="EMBL" id="SQD77231.1"/>
    </source>
</evidence>
<evidence type="ECO:0000256" key="1">
    <source>
        <dbReference type="SAM" id="SignalP"/>
    </source>
</evidence>
<dbReference type="EMBL" id="LS483250">
    <property type="protein sequence ID" value="SQD77231.1"/>
    <property type="molecule type" value="Genomic_DNA"/>
</dbReference>
<dbReference type="AlphaFoldDB" id="A0A330LMN6"/>
<reference evidence="4" key="1">
    <citation type="submission" date="2018-05" db="EMBL/GenBank/DDBJ databases">
        <authorList>
            <person name="Cea G.-C."/>
            <person name="William W."/>
        </authorList>
    </citation>
    <scope>NUCLEOTIDE SEQUENCE [LARGE SCALE GENOMIC DNA]</scope>
    <source>
        <strain evidence="4">DB21MT 5</strain>
    </source>
</reference>
<dbReference type="Gene3D" id="2.60.120.200">
    <property type="match status" value="1"/>
</dbReference>
<dbReference type="PANTHER" id="PTHR40124:SF1">
    <property type="entry name" value="DISAGGREGATASE RELATED REPEAT PROTEIN"/>
    <property type="match status" value="1"/>
</dbReference>
<evidence type="ECO:0000259" key="2">
    <source>
        <dbReference type="Pfam" id="PF21294"/>
    </source>
</evidence>
<feature type="chain" id="PRO_5016464876" description="Polysaccharide lyase 14 domain-containing protein" evidence="1">
    <location>
        <begin position="19"/>
        <end position="313"/>
    </location>
</feature>
<feature type="domain" description="Polysaccharide lyase 14" evidence="2">
    <location>
        <begin position="109"/>
        <end position="300"/>
    </location>
</feature>
<accession>A0A330LMN6</accession>
<dbReference type="KEGG" id="mya:MORIYA_0753"/>
<keyword evidence="1" id="KW-0732">Signal</keyword>
<sequence>MKKILPCIFITLFLTACGGSGSDTNDNDQTDPIVPEVPEVPDVPESPAEPENIHDVVPNVDYNSSEIFDYVNFDNRSNGEYTEDMFDTDFNNEWESITGSANILDRNGSKVLAITHPKDHYKKGISSGKNLNEFNELYFSYQITFGKDYDFSMGGKMPGLAGLNPNVSAKPDGCKTIGEDEGFSLRSMFRENGRAIGYFYHQDKTKSCGDEIDYQHEGQNFSFKREKTYLIEQYVKMNDANQANGIVTIHVNGFKVLERTNMTFSENGQYAINYQYFQLWHGGNSSSWAVDRDSTAYFDHVAISTKPLSYKIN</sequence>
<dbReference type="Proteomes" id="UP000250163">
    <property type="component" value="Chromosome MORIYA"/>
</dbReference>
<gene>
    <name evidence="3" type="ORF">MORIYA_0753</name>
</gene>
<keyword evidence="4" id="KW-1185">Reference proteome</keyword>
<dbReference type="PROSITE" id="PS51257">
    <property type="entry name" value="PROKAR_LIPOPROTEIN"/>
    <property type="match status" value="1"/>
</dbReference>